<proteinExistence type="inferred from homology"/>
<dbReference type="EMBL" id="BDSA01000002">
    <property type="protein sequence ID" value="GBE60216.1"/>
    <property type="molecule type" value="Genomic_DNA"/>
</dbReference>
<dbReference type="AlphaFoldDB" id="A0A2H6KB55"/>
<evidence type="ECO:0000256" key="5">
    <source>
        <dbReference type="ARBA" id="ARBA00023136"/>
    </source>
</evidence>
<dbReference type="GeneID" id="39873986"/>
<comment type="subcellular location">
    <subcellularLocation>
        <location evidence="1">Membrane</location>
        <topology evidence="1">Multi-pass membrane protein</topology>
    </subcellularLocation>
</comment>
<sequence>MVAGEEREARSASRSRISTRLSNSANSVRVGESAFSSQDYSASHSFDAEETVREILFRRRNTGEQEEGLSSFRRDRSQKAMFNSRRLGIIMLILGLINGGLFALLQVRRKAYAECTVDVPDRLQRGDDKWVHTITTQNCSGDIKRFQKANKIYVYYSIYNYPFHGAAAFKLHSKKQLEGKESTKKDVHPCYPYHMVSIGGKEKIIYPCGPHMWHLYSDNFKFSTENPKDSTIYLRLDDSFETLSYCQEYAHMQNPEAKVVNQTL</sequence>
<comment type="caution">
    <text evidence="8">The sequence shown here is derived from an EMBL/GenBank/DDBJ whole genome shotgun (WGS) entry which is preliminary data.</text>
</comment>
<gene>
    <name evidence="8" type="ORF">BOVATA_017090</name>
</gene>
<dbReference type="InterPro" id="IPR005045">
    <property type="entry name" value="CDC50/LEM3_fam"/>
</dbReference>
<evidence type="ECO:0000313" key="8">
    <source>
        <dbReference type="EMBL" id="GBE60216.1"/>
    </source>
</evidence>
<keyword evidence="3 7" id="KW-0812">Transmembrane</keyword>
<keyword evidence="5 7" id="KW-0472">Membrane</keyword>
<dbReference type="Proteomes" id="UP000236319">
    <property type="component" value="Unassembled WGS sequence"/>
</dbReference>
<dbReference type="PANTHER" id="PTHR10926:SF0">
    <property type="entry name" value="CDC50, ISOFORM A"/>
    <property type="match status" value="1"/>
</dbReference>
<dbReference type="OrthoDB" id="366100at2759"/>
<keyword evidence="4 7" id="KW-1133">Transmembrane helix</keyword>
<feature type="region of interest" description="Disordered" evidence="6">
    <location>
        <begin position="1"/>
        <end position="41"/>
    </location>
</feature>
<dbReference type="GO" id="GO:0005886">
    <property type="term" value="C:plasma membrane"/>
    <property type="evidence" value="ECO:0007669"/>
    <property type="project" value="TreeGrafter"/>
</dbReference>
<dbReference type="VEuPathDB" id="PiroplasmaDB:BOVATA_017090"/>
<feature type="compositionally biased region" description="Low complexity" evidence="6">
    <location>
        <begin position="12"/>
        <end position="22"/>
    </location>
</feature>
<feature type="transmembrane region" description="Helical" evidence="7">
    <location>
        <begin position="87"/>
        <end position="105"/>
    </location>
</feature>
<evidence type="ECO:0000256" key="3">
    <source>
        <dbReference type="ARBA" id="ARBA00022692"/>
    </source>
</evidence>
<evidence type="ECO:0000256" key="2">
    <source>
        <dbReference type="ARBA" id="ARBA00009457"/>
    </source>
</evidence>
<feature type="compositionally biased region" description="Basic and acidic residues" evidence="6">
    <location>
        <begin position="1"/>
        <end position="11"/>
    </location>
</feature>
<evidence type="ECO:0000256" key="1">
    <source>
        <dbReference type="ARBA" id="ARBA00004141"/>
    </source>
</evidence>
<dbReference type="RefSeq" id="XP_028866459.1">
    <property type="nucleotide sequence ID" value="XM_029010626.1"/>
</dbReference>
<accession>A0A2H6KB55</accession>
<evidence type="ECO:0000256" key="4">
    <source>
        <dbReference type="ARBA" id="ARBA00022989"/>
    </source>
</evidence>
<reference evidence="8 9" key="1">
    <citation type="journal article" date="2017" name="BMC Genomics">
        <title>Whole-genome assembly of Babesia ovata and comparative genomics between closely related pathogens.</title>
        <authorList>
            <person name="Yamagishi J."/>
            <person name="Asada M."/>
            <person name="Hakimi H."/>
            <person name="Tanaka T.Q."/>
            <person name="Sugimoto C."/>
            <person name="Kawazu S."/>
        </authorList>
    </citation>
    <scope>NUCLEOTIDE SEQUENCE [LARGE SCALE GENOMIC DNA]</scope>
    <source>
        <strain evidence="8 9">Miyake</strain>
    </source>
</reference>
<comment type="similarity">
    <text evidence="2">Belongs to the CDC50/LEM3 family.</text>
</comment>
<organism evidence="8 9">
    <name type="scientific">Babesia ovata</name>
    <dbReference type="NCBI Taxonomy" id="189622"/>
    <lineage>
        <taxon>Eukaryota</taxon>
        <taxon>Sar</taxon>
        <taxon>Alveolata</taxon>
        <taxon>Apicomplexa</taxon>
        <taxon>Aconoidasida</taxon>
        <taxon>Piroplasmida</taxon>
        <taxon>Babesiidae</taxon>
        <taxon>Babesia</taxon>
    </lineage>
</organism>
<dbReference type="PANTHER" id="PTHR10926">
    <property type="entry name" value="CELL CYCLE CONTROL PROTEIN 50"/>
    <property type="match status" value="1"/>
</dbReference>
<protein>
    <submittedName>
        <fullName evidence="8">Transmembrane domain-containing protein</fullName>
    </submittedName>
</protein>
<evidence type="ECO:0000256" key="7">
    <source>
        <dbReference type="SAM" id="Phobius"/>
    </source>
</evidence>
<name>A0A2H6KB55_9APIC</name>
<evidence type="ECO:0000256" key="6">
    <source>
        <dbReference type="SAM" id="MobiDB-lite"/>
    </source>
</evidence>
<keyword evidence="9" id="KW-1185">Reference proteome</keyword>
<evidence type="ECO:0000313" key="9">
    <source>
        <dbReference type="Proteomes" id="UP000236319"/>
    </source>
</evidence>
<dbReference type="GO" id="GO:0005783">
    <property type="term" value="C:endoplasmic reticulum"/>
    <property type="evidence" value="ECO:0007669"/>
    <property type="project" value="TreeGrafter"/>
</dbReference>
<dbReference type="Pfam" id="PF03381">
    <property type="entry name" value="CDC50"/>
    <property type="match status" value="1"/>
</dbReference>
<dbReference type="GO" id="GO:0005794">
    <property type="term" value="C:Golgi apparatus"/>
    <property type="evidence" value="ECO:0007669"/>
    <property type="project" value="TreeGrafter"/>
</dbReference>